<reference evidence="2" key="1">
    <citation type="submission" date="2014-09" db="EMBL/GenBank/DDBJ databases">
        <authorList>
            <person name="Magalhaes I.L.F."/>
            <person name="Oliveira U."/>
            <person name="Santos F.R."/>
            <person name="Vidigal T.H.D.A."/>
            <person name="Brescovit A.D."/>
            <person name="Santos A.J."/>
        </authorList>
    </citation>
    <scope>NUCLEOTIDE SEQUENCE</scope>
    <source>
        <tissue evidence="2">Shoot tissue taken approximately 20 cm above the soil surface</tissue>
    </source>
</reference>
<feature type="compositionally biased region" description="Pro residues" evidence="1">
    <location>
        <begin position="112"/>
        <end position="128"/>
    </location>
</feature>
<evidence type="ECO:0000256" key="1">
    <source>
        <dbReference type="SAM" id="MobiDB-lite"/>
    </source>
</evidence>
<feature type="compositionally biased region" description="Low complexity" evidence="1">
    <location>
        <begin position="40"/>
        <end position="51"/>
    </location>
</feature>
<feature type="compositionally biased region" description="Low complexity" evidence="1">
    <location>
        <begin position="164"/>
        <end position="175"/>
    </location>
</feature>
<protein>
    <submittedName>
        <fullName evidence="2">Uncharacterized protein</fullName>
    </submittedName>
</protein>
<dbReference type="EMBL" id="GBRH01167985">
    <property type="protein sequence ID" value="JAE29911.1"/>
    <property type="molecule type" value="Transcribed_RNA"/>
</dbReference>
<feature type="region of interest" description="Disordered" evidence="1">
    <location>
        <begin position="163"/>
        <end position="183"/>
    </location>
</feature>
<accession>A0A0A9H4Y0</accession>
<feature type="region of interest" description="Disordered" evidence="1">
    <location>
        <begin position="103"/>
        <end position="137"/>
    </location>
</feature>
<feature type="compositionally biased region" description="Low complexity" evidence="1">
    <location>
        <begin position="9"/>
        <end position="27"/>
    </location>
</feature>
<dbReference type="AlphaFoldDB" id="A0A0A9H4Y0"/>
<organism evidence="2">
    <name type="scientific">Arundo donax</name>
    <name type="common">Giant reed</name>
    <name type="synonym">Donax arundinaceus</name>
    <dbReference type="NCBI Taxonomy" id="35708"/>
    <lineage>
        <taxon>Eukaryota</taxon>
        <taxon>Viridiplantae</taxon>
        <taxon>Streptophyta</taxon>
        <taxon>Embryophyta</taxon>
        <taxon>Tracheophyta</taxon>
        <taxon>Spermatophyta</taxon>
        <taxon>Magnoliopsida</taxon>
        <taxon>Liliopsida</taxon>
        <taxon>Poales</taxon>
        <taxon>Poaceae</taxon>
        <taxon>PACMAD clade</taxon>
        <taxon>Arundinoideae</taxon>
        <taxon>Arundineae</taxon>
        <taxon>Arundo</taxon>
    </lineage>
</organism>
<proteinExistence type="predicted"/>
<feature type="region of interest" description="Disordered" evidence="1">
    <location>
        <begin position="1"/>
        <end position="60"/>
    </location>
</feature>
<feature type="compositionally biased region" description="Pro residues" evidence="1">
    <location>
        <begin position="28"/>
        <end position="39"/>
    </location>
</feature>
<reference evidence="2" key="2">
    <citation type="journal article" date="2015" name="Data Brief">
        <title>Shoot transcriptome of the giant reed, Arundo donax.</title>
        <authorList>
            <person name="Barrero R.A."/>
            <person name="Guerrero F.D."/>
            <person name="Moolhuijzen P."/>
            <person name="Goolsby J.A."/>
            <person name="Tidwell J."/>
            <person name="Bellgard S.E."/>
            <person name="Bellgard M.I."/>
        </authorList>
    </citation>
    <scope>NUCLEOTIDE SEQUENCE</scope>
    <source>
        <tissue evidence="2">Shoot tissue taken approximately 20 cm above the soil surface</tissue>
    </source>
</reference>
<sequence length="252" mass="26271">MPPHWTGTALAPSVPPAAARSASKLASPSPPRPSAPPPCLASRRSASSSSLRPEHRRRARYPLRVERAAVSRIASRHRVALAPSAPPAATHSASELAVRPHCAGNAGRAHAPPHPSPPISPPDLPLPLPHHATHPPQLSISSLLSTTHLQPPLLRCHLKPPHEAAAPRATATTPRLQVKPSLLPTGAPLGSACTSISGRFPARIRGHILLRPPRGGDPPPLATSSKHGSAATSSVGCLLEQIRCQILSGFQV</sequence>
<name>A0A0A9H4Y0_ARUDO</name>
<evidence type="ECO:0000313" key="2">
    <source>
        <dbReference type="EMBL" id="JAE29911.1"/>
    </source>
</evidence>